<sequence>MMRLFTLVSLAATALTASANPALFPPLLPSFFPAGPTVGSIISTALAAAPIPSAVAPVVASAVAAVPATPNNASADSIPGLDIPPTELFDNILAAIAILDVVLTLLNSSGLADTQSVKIRDLDLPTSGLTDLLEVQGSLGYTITTVTDLAVPLLSTSVD</sequence>
<accession>A0A8H6CCW0</accession>
<dbReference type="GeneID" id="59331081"/>
<gene>
    <name evidence="2" type="ORF">HO133_002669</name>
</gene>
<organism evidence="2 3">
    <name type="scientific">Letharia lupina</name>
    <dbReference type="NCBI Taxonomy" id="560253"/>
    <lineage>
        <taxon>Eukaryota</taxon>
        <taxon>Fungi</taxon>
        <taxon>Dikarya</taxon>
        <taxon>Ascomycota</taxon>
        <taxon>Pezizomycotina</taxon>
        <taxon>Lecanoromycetes</taxon>
        <taxon>OSLEUM clade</taxon>
        <taxon>Lecanoromycetidae</taxon>
        <taxon>Lecanorales</taxon>
        <taxon>Lecanorineae</taxon>
        <taxon>Parmeliaceae</taxon>
        <taxon>Letharia</taxon>
    </lineage>
</organism>
<proteinExistence type="predicted"/>
<dbReference type="Proteomes" id="UP000593566">
    <property type="component" value="Unassembled WGS sequence"/>
</dbReference>
<evidence type="ECO:0000313" key="2">
    <source>
        <dbReference type="EMBL" id="KAF6220988.1"/>
    </source>
</evidence>
<evidence type="ECO:0000313" key="3">
    <source>
        <dbReference type="Proteomes" id="UP000593566"/>
    </source>
</evidence>
<dbReference type="AlphaFoldDB" id="A0A8H6CCW0"/>
<dbReference type="EMBL" id="JACCJB010000015">
    <property type="protein sequence ID" value="KAF6220988.1"/>
    <property type="molecule type" value="Genomic_DNA"/>
</dbReference>
<keyword evidence="3" id="KW-1185">Reference proteome</keyword>
<comment type="caution">
    <text evidence="2">The sequence shown here is derived from an EMBL/GenBank/DDBJ whole genome shotgun (WGS) entry which is preliminary data.</text>
</comment>
<feature type="signal peptide" evidence="1">
    <location>
        <begin position="1"/>
        <end position="19"/>
    </location>
</feature>
<feature type="chain" id="PRO_5034470805" evidence="1">
    <location>
        <begin position="20"/>
        <end position="159"/>
    </location>
</feature>
<keyword evidence="1" id="KW-0732">Signal</keyword>
<dbReference type="RefSeq" id="XP_037150423.1">
    <property type="nucleotide sequence ID" value="XM_037293594.1"/>
</dbReference>
<reference evidence="2 3" key="1">
    <citation type="journal article" date="2020" name="Genomics">
        <title>Complete, high-quality genomes from long-read metagenomic sequencing of two wolf lichen thalli reveals enigmatic genome architecture.</title>
        <authorList>
            <person name="McKenzie S.K."/>
            <person name="Walston R.F."/>
            <person name="Allen J.L."/>
        </authorList>
    </citation>
    <scope>NUCLEOTIDE SEQUENCE [LARGE SCALE GENOMIC DNA]</scope>
    <source>
        <strain evidence="2">WasteWater1</strain>
    </source>
</reference>
<protein>
    <submittedName>
        <fullName evidence="2">Uncharacterized protein</fullName>
    </submittedName>
</protein>
<name>A0A8H6CCW0_9LECA</name>
<evidence type="ECO:0000256" key="1">
    <source>
        <dbReference type="SAM" id="SignalP"/>
    </source>
</evidence>